<feature type="transmembrane region" description="Helical" evidence="9">
    <location>
        <begin position="223"/>
        <end position="242"/>
    </location>
</feature>
<evidence type="ECO:0000256" key="5">
    <source>
        <dbReference type="ARBA" id="ARBA00022970"/>
    </source>
</evidence>
<keyword evidence="3" id="KW-0813">Transport</keyword>
<keyword evidence="4 9" id="KW-0812">Transmembrane</keyword>
<sequence length="297" mass="32312">MTGVNCCYDASTTISWFLYQLYQNAGLSRKSTFFWYAIFCLVLHAVMGMLWSGGPAACLCAAKANVADSGMDSGSERTAPPLHGLPLRDQLASFEFAFALIFLCIQSFRCTFYLGSNKWLLDNLGDAETNNFYLGAFSLILPSAIFCMPVISWLMRRYGYAGTFLTTVIVGALWNIVALVPSLPVQIVAFASFSLFRALLFSGIFAFVAQIFGPRTCATVQGVLFVAAASIGLFVWPCLVFVDRHLGGNLSPIFAVILALLVPLVAMLPRLQSRLERGPAADCSDPACKQGQDQSLL</sequence>
<evidence type="ECO:0000256" key="3">
    <source>
        <dbReference type="ARBA" id="ARBA00022448"/>
    </source>
</evidence>
<evidence type="ECO:0000256" key="4">
    <source>
        <dbReference type="ARBA" id="ARBA00022692"/>
    </source>
</evidence>
<feature type="transmembrane region" description="Helical" evidence="9">
    <location>
        <begin position="187"/>
        <end position="211"/>
    </location>
</feature>
<proteinExistence type="inferred from homology"/>
<evidence type="ECO:0000256" key="1">
    <source>
        <dbReference type="ARBA" id="ARBA00004141"/>
    </source>
</evidence>
<dbReference type="PANTHER" id="PTHR20772:SF2">
    <property type="entry name" value="PROTEIN FMP42"/>
    <property type="match status" value="1"/>
</dbReference>
<protein>
    <recommendedName>
        <fullName evidence="12">Solute carrier family 40 protein</fullName>
    </recommendedName>
</protein>
<dbReference type="InterPro" id="IPR052599">
    <property type="entry name" value="SLC43A_AATransporter"/>
</dbReference>
<evidence type="ECO:0000256" key="8">
    <source>
        <dbReference type="SAM" id="MobiDB-lite"/>
    </source>
</evidence>
<dbReference type="PANTHER" id="PTHR20772">
    <property type="entry name" value="PROTEIN FMP42"/>
    <property type="match status" value="1"/>
</dbReference>
<comment type="subcellular location">
    <subcellularLocation>
        <location evidence="1">Membrane</location>
        <topology evidence="1">Multi-pass membrane protein</topology>
    </subcellularLocation>
</comment>
<dbReference type="InterPro" id="IPR036259">
    <property type="entry name" value="MFS_trans_sf"/>
</dbReference>
<name>A0ABN9UUI9_9DINO</name>
<evidence type="ECO:0000256" key="6">
    <source>
        <dbReference type="ARBA" id="ARBA00022989"/>
    </source>
</evidence>
<evidence type="ECO:0000256" key="7">
    <source>
        <dbReference type="ARBA" id="ARBA00023136"/>
    </source>
</evidence>
<keyword evidence="5" id="KW-0029">Amino-acid transport</keyword>
<reference evidence="10" key="1">
    <citation type="submission" date="2023-10" db="EMBL/GenBank/DDBJ databases">
        <authorList>
            <person name="Chen Y."/>
            <person name="Shah S."/>
            <person name="Dougan E. K."/>
            <person name="Thang M."/>
            <person name="Chan C."/>
        </authorList>
    </citation>
    <scope>NUCLEOTIDE SEQUENCE [LARGE SCALE GENOMIC DNA]</scope>
</reference>
<feature type="transmembrane region" description="Helical" evidence="9">
    <location>
        <begin position="248"/>
        <end position="268"/>
    </location>
</feature>
<feature type="region of interest" description="Disordered" evidence="8">
    <location>
        <begin position="278"/>
        <end position="297"/>
    </location>
</feature>
<evidence type="ECO:0000256" key="9">
    <source>
        <dbReference type="SAM" id="Phobius"/>
    </source>
</evidence>
<dbReference type="Proteomes" id="UP001189429">
    <property type="component" value="Unassembled WGS sequence"/>
</dbReference>
<organism evidence="10 11">
    <name type="scientific">Prorocentrum cordatum</name>
    <dbReference type="NCBI Taxonomy" id="2364126"/>
    <lineage>
        <taxon>Eukaryota</taxon>
        <taxon>Sar</taxon>
        <taxon>Alveolata</taxon>
        <taxon>Dinophyceae</taxon>
        <taxon>Prorocentrales</taxon>
        <taxon>Prorocentraceae</taxon>
        <taxon>Prorocentrum</taxon>
    </lineage>
</organism>
<feature type="transmembrane region" description="Helical" evidence="9">
    <location>
        <begin position="33"/>
        <end position="53"/>
    </location>
</feature>
<feature type="transmembrane region" description="Helical" evidence="9">
    <location>
        <begin position="161"/>
        <end position="181"/>
    </location>
</feature>
<evidence type="ECO:0008006" key="12">
    <source>
        <dbReference type="Google" id="ProtNLM"/>
    </source>
</evidence>
<accession>A0ABN9UUI9</accession>
<dbReference type="Gene3D" id="1.20.1250.20">
    <property type="entry name" value="MFS general substrate transporter like domains"/>
    <property type="match status" value="1"/>
</dbReference>
<gene>
    <name evidence="10" type="ORF">PCOR1329_LOCUS51812</name>
</gene>
<evidence type="ECO:0000313" key="10">
    <source>
        <dbReference type="EMBL" id="CAK0863763.1"/>
    </source>
</evidence>
<keyword evidence="7 9" id="KW-0472">Membrane</keyword>
<keyword evidence="11" id="KW-1185">Reference proteome</keyword>
<dbReference type="SUPFAM" id="SSF103473">
    <property type="entry name" value="MFS general substrate transporter"/>
    <property type="match status" value="1"/>
</dbReference>
<dbReference type="EMBL" id="CAUYUJ010016293">
    <property type="protein sequence ID" value="CAK0863763.1"/>
    <property type="molecule type" value="Genomic_DNA"/>
</dbReference>
<comment type="similarity">
    <text evidence="2">Belongs to the SLC43A transporter (TC 2.A.1.44) family.</text>
</comment>
<comment type="caution">
    <text evidence="10">The sequence shown here is derived from an EMBL/GenBank/DDBJ whole genome shotgun (WGS) entry which is preliminary data.</text>
</comment>
<evidence type="ECO:0000256" key="2">
    <source>
        <dbReference type="ARBA" id="ARBA00006595"/>
    </source>
</evidence>
<feature type="transmembrane region" description="Helical" evidence="9">
    <location>
        <begin position="96"/>
        <end position="114"/>
    </location>
</feature>
<keyword evidence="6 9" id="KW-1133">Transmembrane helix</keyword>
<evidence type="ECO:0000313" key="11">
    <source>
        <dbReference type="Proteomes" id="UP001189429"/>
    </source>
</evidence>
<feature type="transmembrane region" description="Helical" evidence="9">
    <location>
        <begin position="134"/>
        <end position="154"/>
    </location>
</feature>